<protein>
    <submittedName>
        <fullName evidence="2">Uncharacterized protein</fullName>
    </submittedName>
</protein>
<feature type="compositionally biased region" description="Low complexity" evidence="1">
    <location>
        <begin position="169"/>
        <end position="179"/>
    </location>
</feature>
<evidence type="ECO:0000256" key="1">
    <source>
        <dbReference type="SAM" id="MobiDB-lite"/>
    </source>
</evidence>
<dbReference type="OrthoDB" id="5395975at2759"/>
<keyword evidence="3" id="KW-1185">Reference proteome</keyword>
<proteinExistence type="predicted"/>
<organism evidence="2 3">
    <name type="scientific">Aspergillus avenaceus</name>
    <dbReference type="NCBI Taxonomy" id="36643"/>
    <lineage>
        <taxon>Eukaryota</taxon>
        <taxon>Fungi</taxon>
        <taxon>Dikarya</taxon>
        <taxon>Ascomycota</taxon>
        <taxon>Pezizomycotina</taxon>
        <taxon>Eurotiomycetes</taxon>
        <taxon>Eurotiomycetidae</taxon>
        <taxon>Eurotiales</taxon>
        <taxon>Aspergillaceae</taxon>
        <taxon>Aspergillus</taxon>
        <taxon>Aspergillus subgen. Circumdati</taxon>
    </lineage>
</organism>
<feature type="region of interest" description="Disordered" evidence="1">
    <location>
        <begin position="91"/>
        <end position="213"/>
    </location>
</feature>
<feature type="compositionally biased region" description="Polar residues" evidence="1">
    <location>
        <begin position="91"/>
        <end position="113"/>
    </location>
</feature>
<evidence type="ECO:0000313" key="3">
    <source>
        <dbReference type="Proteomes" id="UP000325780"/>
    </source>
</evidence>
<gene>
    <name evidence="2" type="ORF">BDV25DRAFT_154724</name>
</gene>
<accession>A0A5N6TV94</accession>
<dbReference type="AlphaFoldDB" id="A0A5N6TV94"/>
<feature type="compositionally biased region" description="Polar residues" evidence="1">
    <location>
        <begin position="190"/>
        <end position="204"/>
    </location>
</feature>
<evidence type="ECO:0000313" key="2">
    <source>
        <dbReference type="EMBL" id="KAE8150296.1"/>
    </source>
</evidence>
<reference evidence="2 3" key="1">
    <citation type="submission" date="2019-04" db="EMBL/GenBank/DDBJ databases">
        <title>Friends and foes A comparative genomics study of 23 Aspergillus species from section Flavi.</title>
        <authorList>
            <consortium name="DOE Joint Genome Institute"/>
            <person name="Kjaerbolling I."/>
            <person name="Vesth T."/>
            <person name="Frisvad J.C."/>
            <person name="Nybo J.L."/>
            <person name="Theobald S."/>
            <person name="Kildgaard S."/>
            <person name="Isbrandt T."/>
            <person name="Kuo A."/>
            <person name="Sato A."/>
            <person name="Lyhne E.K."/>
            <person name="Kogle M.E."/>
            <person name="Wiebenga A."/>
            <person name="Kun R.S."/>
            <person name="Lubbers R.J."/>
            <person name="Makela M.R."/>
            <person name="Barry K."/>
            <person name="Chovatia M."/>
            <person name="Clum A."/>
            <person name="Daum C."/>
            <person name="Haridas S."/>
            <person name="He G."/>
            <person name="LaButti K."/>
            <person name="Lipzen A."/>
            <person name="Mondo S."/>
            <person name="Riley R."/>
            <person name="Salamov A."/>
            <person name="Simmons B.A."/>
            <person name="Magnuson J.K."/>
            <person name="Henrissat B."/>
            <person name="Mortensen U.H."/>
            <person name="Larsen T.O."/>
            <person name="Devries R.P."/>
            <person name="Grigoriev I.V."/>
            <person name="Machida M."/>
            <person name="Baker S.E."/>
            <person name="Andersen M.R."/>
        </authorList>
    </citation>
    <scope>NUCLEOTIDE SEQUENCE [LARGE SCALE GENOMIC DNA]</scope>
    <source>
        <strain evidence="2 3">IBT 18842</strain>
    </source>
</reference>
<name>A0A5N6TV94_ASPAV</name>
<dbReference type="Proteomes" id="UP000325780">
    <property type="component" value="Unassembled WGS sequence"/>
</dbReference>
<dbReference type="EMBL" id="ML742098">
    <property type="protein sequence ID" value="KAE8150296.1"/>
    <property type="molecule type" value="Genomic_DNA"/>
</dbReference>
<feature type="compositionally biased region" description="Polar residues" evidence="1">
    <location>
        <begin position="140"/>
        <end position="151"/>
    </location>
</feature>
<sequence length="392" mass="43949">MEKSEILVHISAPCRGSDDVRYRAQVEAILGFQTVSRRVITLKPDDEVGEEGAITAATRDRLLHPQSQYQSHCNNIAPQEHGLPVIDASNRPPTVISNETIAPDEQSLSNVQPHSCFRNDSLDSPVSIIPDSQPERLPSDTGNLQDANQQPVPVLDLYSTDVIPPKRGSQTTLSSSQQSVKKTRRDPHNANETNITQRGESPTHSHLPPAQNFPLSLPAEIRPPLPPISKEKFITHVTPTLEMLATRLKGRTYNPLHQTREPGALERGHWCLRIDILQSVAAEDLTVAPNRTNGVQTWDISLFTRFWAFLSQFIREGRAGWGIWCIVEDASDPQLSHDAFKPTVRQLTLKIYTWGEVASHIYLMLYLASERHIRKMGAQWRDGCNEVVVQMP</sequence>